<evidence type="ECO:0000256" key="4">
    <source>
        <dbReference type="ARBA" id="ARBA00023163"/>
    </source>
</evidence>
<comment type="similarity">
    <text evidence="1">Belongs to the LysR transcriptional regulatory family.</text>
</comment>
<keyword evidence="2" id="KW-0805">Transcription regulation</keyword>
<dbReference type="InterPro" id="IPR036388">
    <property type="entry name" value="WH-like_DNA-bd_sf"/>
</dbReference>
<dbReference type="InterPro" id="IPR000847">
    <property type="entry name" value="LysR_HTH_N"/>
</dbReference>
<organism evidence="7 8">
    <name type="scientific">Albidovulum sediminicola</name>
    <dbReference type="NCBI Taxonomy" id="2984331"/>
    <lineage>
        <taxon>Bacteria</taxon>
        <taxon>Pseudomonadati</taxon>
        <taxon>Pseudomonadota</taxon>
        <taxon>Alphaproteobacteria</taxon>
        <taxon>Rhodobacterales</taxon>
        <taxon>Paracoccaceae</taxon>
        <taxon>Albidovulum</taxon>
    </lineage>
</organism>
<protein>
    <submittedName>
        <fullName evidence="7">LysR family transcriptional regulator</fullName>
    </submittedName>
</protein>
<name>A0ABT2Z5X8_9RHOB</name>
<dbReference type="PANTHER" id="PTHR30126">
    <property type="entry name" value="HTH-TYPE TRANSCRIPTIONAL REGULATOR"/>
    <property type="match status" value="1"/>
</dbReference>
<sequence>MGNDGAAELVLLRSFLAVAQTRNISLAAQALGLSQPTVTQHIQRLESLLGVPLLLRSSRPLGLTQPAETLARELPDRIAALDSLLDRVSASRQAPPDVLRIVMPDSLSCIMGAEFLIAAGKLARSLELRSGISPWIEESLQARRCDLAIDCPPFNPETRAHRLELFHDPYLVVRPRAMADLPFERLSTEKPQVAFGRNSKFGTTTAAIASELGATEPPRFSFDSTQSLLRFVQAGYGWAVTSAFCLFQSPGALRDLDICPCPSDHRRAFFLLGDQDALADLQPRVAERLISVFHQLLAGRWTAISPEVVSMVISANDRATGGMPPSAAASVREHPTG</sequence>
<dbReference type="EMBL" id="JAOWLA010000016">
    <property type="protein sequence ID" value="MCV2866176.1"/>
    <property type="molecule type" value="Genomic_DNA"/>
</dbReference>
<dbReference type="SUPFAM" id="SSF53850">
    <property type="entry name" value="Periplasmic binding protein-like II"/>
    <property type="match status" value="1"/>
</dbReference>
<evidence type="ECO:0000256" key="3">
    <source>
        <dbReference type="ARBA" id="ARBA00023125"/>
    </source>
</evidence>
<reference evidence="7 8" key="1">
    <citation type="submission" date="2022-10" db="EMBL/GenBank/DDBJ databases">
        <title>Defluviimonas sp. nov., isolated from ocean surface water.</title>
        <authorList>
            <person name="He W."/>
            <person name="Wang L."/>
            <person name="Zhang D.-F."/>
        </authorList>
    </citation>
    <scope>NUCLEOTIDE SEQUENCE [LARGE SCALE GENOMIC DNA]</scope>
    <source>
        <strain evidence="7 8">WL0075</strain>
    </source>
</reference>
<dbReference type="PROSITE" id="PS50931">
    <property type="entry name" value="HTH_LYSR"/>
    <property type="match status" value="1"/>
</dbReference>
<keyword evidence="8" id="KW-1185">Reference proteome</keyword>
<proteinExistence type="inferred from homology"/>
<dbReference type="CDD" id="cd05466">
    <property type="entry name" value="PBP2_LTTR_substrate"/>
    <property type="match status" value="1"/>
</dbReference>
<accession>A0ABT2Z5X8</accession>
<dbReference type="Gene3D" id="3.40.190.10">
    <property type="entry name" value="Periplasmic binding protein-like II"/>
    <property type="match status" value="2"/>
</dbReference>
<dbReference type="Pfam" id="PF00126">
    <property type="entry name" value="HTH_1"/>
    <property type="match status" value="1"/>
</dbReference>
<dbReference type="Gene3D" id="1.10.10.10">
    <property type="entry name" value="Winged helix-like DNA-binding domain superfamily/Winged helix DNA-binding domain"/>
    <property type="match status" value="1"/>
</dbReference>
<keyword evidence="3" id="KW-0238">DNA-binding</keyword>
<dbReference type="PRINTS" id="PR00039">
    <property type="entry name" value="HTHLYSR"/>
</dbReference>
<feature type="domain" description="HTH lysR-type" evidence="6">
    <location>
        <begin position="11"/>
        <end position="64"/>
    </location>
</feature>
<evidence type="ECO:0000313" key="8">
    <source>
        <dbReference type="Proteomes" id="UP001652503"/>
    </source>
</evidence>
<dbReference type="RefSeq" id="WP_263722707.1">
    <property type="nucleotide sequence ID" value="NZ_JAOWLA010000016.1"/>
</dbReference>
<dbReference type="Proteomes" id="UP001652503">
    <property type="component" value="Unassembled WGS sequence"/>
</dbReference>
<evidence type="ECO:0000313" key="7">
    <source>
        <dbReference type="EMBL" id="MCV2866176.1"/>
    </source>
</evidence>
<feature type="region of interest" description="Disordered" evidence="5">
    <location>
        <begin position="318"/>
        <end position="337"/>
    </location>
</feature>
<dbReference type="Pfam" id="PF03466">
    <property type="entry name" value="LysR_substrate"/>
    <property type="match status" value="1"/>
</dbReference>
<gene>
    <name evidence="7" type="ORF">OE647_15740</name>
</gene>
<dbReference type="InterPro" id="IPR036390">
    <property type="entry name" value="WH_DNA-bd_sf"/>
</dbReference>
<comment type="caution">
    <text evidence="7">The sequence shown here is derived from an EMBL/GenBank/DDBJ whole genome shotgun (WGS) entry which is preliminary data.</text>
</comment>
<evidence type="ECO:0000256" key="1">
    <source>
        <dbReference type="ARBA" id="ARBA00009437"/>
    </source>
</evidence>
<dbReference type="SUPFAM" id="SSF46785">
    <property type="entry name" value="Winged helix' DNA-binding domain"/>
    <property type="match status" value="1"/>
</dbReference>
<evidence type="ECO:0000256" key="5">
    <source>
        <dbReference type="SAM" id="MobiDB-lite"/>
    </source>
</evidence>
<keyword evidence="4" id="KW-0804">Transcription</keyword>
<evidence type="ECO:0000256" key="2">
    <source>
        <dbReference type="ARBA" id="ARBA00023015"/>
    </source>
</evidence>
<dbReference type="InterPro" id="IPR005119">
    <property type="entry name" value="LysR_subst-bd"/>
</dbReference>
<evidence type="ECO:0000259" key="6">
    <source>
        <dbReference type="PROSITE" id="PS50931"/>
    </source>
</evidence>
<dbReference type="PANTHER" id="PTHR30126:SF40">
    <property type="entry name" value="HTH-TYPE TRANSCRIPTIONAL REGULATOR GLTR"/>
    <property type="match status" value="1"/>
</dbReference>